<protein>
    <submittedName>
        <fullName evidence="1">Uncharacterized protein</fullName>
    </submittedName>
</protein>
<organism evidence="1">
    <name type="scientific">marine sediment metagenome</name>
    <dbReference type="NCBI Taxonomy" id="412755"/>
    <lineage>
        <taxon>unclassified sequences</taxon>
        <taxon>metagenomes</taxon>
        <taxon>ecological metagenomes</taxon>
    </lineage>
</organism>
<proteinExistence type="predicted"/>
<sequence length="196" mass="21153">MGISRSDETLLHVPLVAETLAAGAARDRLTYRTLRTLADLDPAVDEVVGFSRYRIEGRPDSGDATIVSIDTGGIAGGFPTRTDANPHLRGTKNRVANEGEVLAARGRSDGRTIVLVPEMKDGLATGLTLLHVRFADHLGVAAARGVLQGYRNRYAGLRDAVTETEPTFRDDRLAEIPVVDLLTDPVLALADRWRAD</sequence>
<evidence type="ECO:0000313" key="1">
    <source>
        <dbReference type="EMBL" id="GAG00659.1"/>
    </source>
</evidence>
<dbReference type="EMBL" id="BARS01025091">
    <property type="protein sequence ID" value="GAG00659.1"/>
    <property type="molecule type" value="Genomic_DNA"/>
</dbReference>
<reference evidence="1" key="1">
    <citation type="journal article" date="2014" name="Front. Microbiol.">
        <title>High frequency of phylogenetically diverse reductive dehalogenase-homologous genes in deep subseafloor sedimentary metagenomes.</title>
        <authorList>
            <person name="Kawai M."/>
            <person name="Futagami T."/>
            <person name="Toyoda A."/>
            <person name="Takaki Y."/>
            <person name="Nishi S."/>
            <person name="Hori S."/>
            <person name="Arai W."/>
            <person name="Tsubouchi T."/>
            <person name="Morono Y."/>
            <person name="Uchiyama I."/>
            <person name="Ito T."/>
            <person name="Fujiyama A."/>
            <person name="Inagaki F."/>
            <person name="Takami H."/>
        </authorList>
    </citation>
    <scope>NUCLEOTIDE SEQUENCE</scope>
    <source>
        <strain evidence="1">Expedition CK06-06</strain>
    </source>
</reference>
<comment type="caution">
    <text evidence="1">The sequence shown here is derived from an EMBL/GenBank/DDBJ whole genome shotgun (WGS) entry which is preliminary data.</text>
</comment>
<dbReference type="AlphaFoldDB" id="X0U4H9"/>
<gene>
    <name evidence="1" type="ORF">S01H1_39711</name>
</gene>
<accession>X0U4H9</accession>
<name>X0U4H9_9ZZZZ</name>